<evidence type="ECO:0000259" key="4">
    <source>
        <dbReference type="Pfam" id="PF25279"/>
    </source>
</evidence>
<keyword evidence="6" id="KW-1185">Reference proteome</keyword>
<feature type="domain" description="At2g24240-like C-terminal beta-propeller" evidence="4">
    <location>
        <begin position="156"/>
        <end position="486"/>
    </location>
</feature>
<reference evidence="7" key="2">
    <citation type="submission" date="2025-04" db="UniProtKB">
        <authorList>
            <consortium name="RefSeq"/>
        </authorList>
    </citation>
    <scope>IDENTIFICATION</scope>
</reference>
<dbReference type="PANTHER" id="PTHR11145">
    <property type="entry name" value="BTB/POZ DOMAIN-CONTAINING ADAPTER FOR CUL3-MEDIATED RHOA DEGRADATION PROTEIN FAMILY MEMBER"/>
    <property type="match status" value="1"/>
</dbReference>
<dbReference type="Pfam" id="PF25279">
    <property type="entry name" value="Beta_prop_At2g24240"/>
    <property type="match status" value="1"/>
</dbReference>
<evidence type="ECO:0000313" key="6">
    <source>
        <dbReference type="Proteomes" id="UP001652600"/>
    </source>
</evidence>
<gene>
    <name evidence="7" type="primary">LOC103503442</name>
    <name evidence="5" type="synonym">103503442</name>
</gene>
<sequence length="496" mass="54709">MLSTADLPQPGETRGQQLPLMASENLQPPIRTLTQERIKLNVGGDLFETTLSTIRSGGPESLLYALSYRSIDDRNPIFIDRDPEIFSVLLSLLRTNRLPSSARRFSKQELSDEAVFYGIETNFNFAISPSPFNGIDASIVANIRPTSDGIVSSFAAANGDGSIWLAHGGQISSYDRNLIHDRTIRTHLDEITSIRRVWPEIAALGSNTTSGLHFYNFYSGRHIGSSHWSDPNDPRIYKARVTAIADSLTSIFAAFDCPHRENSILVIDKSTLQIKCELGRQLGSSAKNTVAGKLTWIPETNVVFGSAVTCGAFGYSGYMRLWDARSGEVVWETNEPGSGRSSRFGDSFADVDVDVEGLKLFKVCSKSGDLGFADIRNLGDDPWAYLKDKNPGMGNTSRKGSGHMKIHCFKKEVLVGRDGELEVWSTAEGRESGEEESKGNSEEFYRRNYVDQSEDSEKGIIKEIEGGGDRLFVSRENVEGIEVWETSAFSGVRSVL</sequence>
<organism evidence="6 7">
    <name type="scientific">Cucumis melo</name>
    <name type="common">Muskmelon</name>
    <dbReference type="NCBI Taxonomy" id="3656"/>
    <lineage>
        <taxon>Eukaryota</taxon>
        <taxon>Viridiplantae</taxon>
        <taxon>Streptophyta</taxon>
        <taxon>Embryophyta</taxon>
        <taxon>Tracheophyta</taxon>
        <taxon>Spermatophyta</taxon>
        <taxon>Magnoliopsida</taxon>
        <taxon>eudicotyledons</taxon>
        <taxon>Gunneridae</taxon>
        <taxon>Pentapetalae</taxon>
        <taxon>rosids</taxon>
        <taxon>fabids</taxon>
        <taxon>Cucurbitales</taxon>
        <taxon>Cucurbitaceae</taxon>
        <taxon>Benincaseae</taxon>
        <taxon>Cucumis</taxon>
    </lineage>
</organism>
<dbReference type="SUPFAM" id="SSF50998">
    <property type="entry name" value="Quinoprotein alcohol dehydrogenase-like"/>
    <property type="match status" value="1"/>
</dbReference>
<dbReference type="SUPFAM" id="SSF50978">
    <property type="entry name" value="WD40 repeat-like"/>
    <property type="match status" value="1"/>
</dbReference>
<dbReference type="Gene3D" id="3.30.710.10">
    <property type="entry name" value="Potassium Channel Kv1.1, Chain A"/>
    <property type="match status" value="1"/>
</dbReference>
<accession>A0A1S3CQ66</accession>
<reference evidence="5" key="1">
    <citation type="submission" date="2023-03" db="UniProtKB">
        <authorList>
            <consortium name="EnsemblPlants"/>
        </authorList>
    </citation>
    <scope>IDENTIFICATION</scope>
</reference>
<dbReference type="Gramene" id="MELO3C003302.2.1">
    <property type="protein sequence ID" value="MELO3C003302.2.1"/>
    <property type="gene ID" value="MELO3C003302.2"/>
</dbReference>
<evidence type="ECO:0000259" key="3">
    <source>
        <dbReference type="Pfam" id="PF02214"/>
    </source>
</evidence>
<evidence type="ECO:0000256" key="1">
    <source>
        <dbReference type="ARBA" id="ARBA00004906"/>
    </source>
</evidence>
<feature type="region of interest" description="Disordered" evidence="2">
    <location>
        <begin position="1"/>
        <end position="25"/>
    </location>
</feature>
<dbReference type="RefSeq" id="XP_008465849.1">
    <property type="nucleotide sequence ID" value="XM_008467627.2"/>
</dbReference>
<evidence type="ECO:0000313" key="7">
    <source>
        <dbReference type="RefSeq" id="XP_008465849.1"/>
    </source>
</evidence>
<dbReference type="GeneID" id="103503442"/>
<dbReference type="InterPro" id="IPR003131">
    <property type="entry name" value="T1-type_BTB"/>
</dbReference>
<protein>
    <submittedName>
        <fullName evidence="7">BTB/POZ domain-containing protein At3g09030</fullName>
    </submittedName>
</protein>
<proteinExistence type="predicted"/>
<dbReference type="InParanoid" id="A0A1S3CQ66"/>
<dbReference type="Proteomes" id="UP001652600">
    <property type="component" value="Chromosome 8"/>
</dbReference>
<evidence type="ECO:0000313" key="5">
    <source>
        <dbReference type="EnsemblPlants" id="MELO3C003302.2.1"/>
    </source>
</evidence>
<dbReference type="OrthoDB" id="2414723at2759"/>
<dbReference type="InterPro" id="IPR011047">
    <property type="entry name" value="Quinoprotein_ADH-like_sf"/>
</dbReference>
<dbReference type="GO" id="GO:0051260">
    <property type="term" value="P:protein homooligomerization"/>
    <property type="evidence" value="ECO:0007669"/>
    <property type="project" value="InterPro"/>
</dbReference>
<feature type="domain" description="Potassium channel tetramerisation-type BTB" evidence="3">
    <location>
        <begin position="38"/>
        <end position="122"/>
    </location>
</feature>
<feature type="compositionally biased region" description="Basic and acidic residues" evidence="2">
    <location>
        <begin position="428"/>
        <end position="448"/>
    </location>
</feature>
<dbReference type="AlphaFoldDB" id="A0A1S3CQ66"/>
<dbReference type="PANTHER" id="PTHR11145:SF8">
    <property type="entry name" value="RE57120P"/>
    <property type="match status" value="1"/>
</dbReference>
<name>A0A1S3CQ66_CUCME</name>
<dbReference type="InterPro" id="IPR045068">
    <property type="entry name" value="BACURD1-3"/>
</dbReference>
<dbReference type="eggNOG" id="KOG2714">
    <property type="taxonomic scope" value="Eukaryota"/>
</dbReference>
<dbReference type="InterPro" id="IPR057441">
    <property type="entry name" value="Beta_prop_At2g24240"/>
</dbReference>
<dbReference type="KEGG" id="cmo:103503442"/>
<dbReference type="EnsemblPlants" id="MELO3C003302.2.1">
    <property type="protein sequence ID" value="MELO3C003302.2.1"/>
    <property type="gene ID" value="MELO3C003302.2"/>
</dbReference>
<comment type="pathway">
    <text evidence="1">Protein modification; protein ubiquitination.</text>
</comment>
<dbReference type="CDD" id="cd18316">
    <property type="entry name" value="BTB_POZ_KCTD-like"/>
    <property type="match status" value="1"/>
</dbReference>
<dbReference type="Pfam" id="PF02214">
    <property type="entry name" value="BTB_2"/>
    <property type="match status" value="1"/>
</dbReference>
<evidence type="ECO:0000256" key="2">
    <source>
        <dbReference type="SAM" id="MobiDB-lite"/>
    </source>
</evidence>
<feature type="region of interest" description="Disordered" evidence="2">
    <location>
        <begin position="425"/>
        <end position="448"/>
    </location>
</feature>
<dbReference type="InterPro" id="IPR036322">
    <property type="entry name" value="WD40_repeat_dom_sf"/>
</dbReference>
<dbReference type="SUPFAM" id="SSF54695">
    <property type="entry name" value="POZ domain"/>
    <property type="match status" value="1"/>
</dbReference>
<dbReference type="InterPro" id="IPR011333">
    <property type="entry name" value="SKP1/BTB/POZ_sf"/>
</dbReference>